<dbReference type="InterPro" id="IPR001789">
    <property type="entry name" value="Sig_transdc_resp-reg_receiver"/>
</dbReference>
<dbReference type="PANTHER" id="PTHR44591">
    <property type="entry name" value="STRESS RESPONSE REGULATOR PROTEIN 1"/>
    <property type="match status" value="1"/>
</dbReference>
<dbReference type="InterPro" id="IPR055771">
    <property type="entry name" value="DUF7347"/>
</dbReference>
<keyword evidence="2" id="KW-0902">Two-component regulatory system</keyword>
<dbReference type="PANTHER" id="PTHR44591:SF14">
    <property type="entry name" value="PROTEIN PILG"/>
    <property type="match status" value="1"/>
</dbReference>
<reference evidence="5 6" key="1">
    <citation type="submission" date="2015-11" db="EMBL/GenBank/DDBJ databases">
        <authorList>
            <person name="Lin W."/>
        </authorList>
    </citation>
    <scope>NUCLEOTIDE SEQUENCE [LARGE SCALE GENOMIC DNA]</scope>
    <source>
        <strain evidence="5 6">HCH-1</strain>
    </source>
</reference>
<dbReference type="Pfam" id="PF00072">
    <property type="entry name" value="Response_reg"/>
    <property type="match status" value="1"/>
</dbReference>
<dbReference type="Proteomes" id="UP000060487">
    <property type="component" value="Unassembled WGS sequence"/>
</dbReference>
<evidence type="ECO:0000256" key="2">
    <source>
        <dbReference type="ARBA" id="ARBA00023012"/>
    </source>
</evidence>
<dbReference type="InterPro" id="IPR036390">
    <property type="entry name" value="WH_DNA-bd_sf"/>
</dbReference>
<evidence type="ECO:0000259" key="4">
    <source>
        <dbReference type="PROSITE" id="PS50110"/>
    </source>
</evidence>
<dbReference type="Gene3D" id="3.40.50.2300">
    <property type="match status" value="1"/>
</dbReference>
<comment type="caution">
    <text evidence="5">The sequence shown here is derived from an EMBL/GenBank/DDBJ whole genome shotgun (WGS) entry which is preliminary data.</text>
</comment>
<dbReference type="InterPro" id="IPR050595">
    <property type="entry name" value="Bact_response_regulator"/>
</dbReference>
<accession>A0ABR5SDK7</accession>
<dbReference type="RefSeq" id="WP_085053594.1">
    <property type="nucleotide sequence ID" value="NZ_LNQR01000119.1"/>
</dbReference>
<dbReference type="InterPro" id="IPR011006">
    <property type="entry name" value="CheY-like_superfamily"/>
</dbReference>
<dbReference type="SMART" id="SM00418">
    <property type="entry name" value="HTH_ARSR"/>
    <property type="match status" value="1"/>
</dbReference>
<gene>
    <name evidence="5" type="ORF">ASN18_2980</name>
</gene>
<organism evidence="5 6">
    <name type="scientific">Candidatus Magnetominusculus xianensis</name>
    <dbReference type="NCBI Taxonomy" id="1748249"/>
    <lineage>
        <taxon>Bacteria</taxon>
        <taxon>Pseudomonadati</taxon>
        <taxon>Nitrospirota</taxon>
        <taxon>Nitrospiria</taxon>
        <taxon>Nitrospirales</taxon>
        <taxon>Nitrospiraceae</taxon>
        <taxon>Candidatus Magnetominusculus</taxon>
    </lineage>
</organism>
<dbReference type="Gene3D" id="1.10.10.10">
    <property type="entry name" value="Winged helix-like DNA-binding domain superfamily/Winged helix DNA-binding domain"/>
    <property type="match status" value="1"/>
</dbReference>
<evidence type="ECO:0000313" key="5">
    <source>
        <dbReference type="EMBL" id="KWT78166.1"/>
    </source>
</evidence>
<evidence type="ECO:0000256" key="1">
    <source>
        <dbReference type="ARBA" id="ARBA00022553"/>
    </source>
</evidence>
<protein>
    <submittedName>
        <fullName evidence="5">Response regulator receiver protein</fullName>
    </submittedName>
</protein>
<keyword evidence="1 3" id="KW-0597">Phosphoprotein</keyword>
<dbReference type="InterPro" id="IPR036388">
    <property type="entry name" value="WH-like_DNA-bd_sf"/>
</dbReference>
<dbReference type="Pfam" id="PF24038">
    <property type="entry name" value="DUF7347"/>
    <property type="match status" value="1"/>
</dbReference>
<dbReference type="EMBL" id="LNQR01000119">
    <property type="protein sequence ID" value="KWT78166.1"/>
    <property type="molecule type" value="Genomic_DNA"/>
</dbReference>
<dbReference type="SUPFAM" id="SSF46785">
    <property type="entry name" value="Winged helix' DNA-binding domain"/>
    <property type="match status" value="1"/>
</dbReference>
<feature type="modified residue" description="4-aspartylphosphate" evidence="3">
    <location>
        <position position="81"/>
    </location>
</feature>
<evidence type="ECO:0000313" key="6">
    <source>
        <dbReference type="Proteomes" id="UP000060487"/>
    </source>
</evidence>
<dbReference type="InterPro" id="IPR011991">
    <property type="entry name" value="ArsR-like_HTH"/>
</dbReference>
<dbReference type="SMART" id="SM00448">
    <property type="entry name" value="REC"/>
    <property type="match status" value="1"/>
</dbReference>
<dbReference type="SUPFAM" id="SSF52172">
    <property type="entry name" value="CheY-like"/>
    <property type="match status" value="1"/>
</dbReference>
<keyword evidence="6" id="KW-1185">Reference proteome</keyword>
<sequence>MSLRLINRTGISDDDLSRVFNLTTKEGVTLKKILIADDNTELRESIAEVMADAGYHTEFAANGKEAAAKAAEIDFDIVLLDMLMPVMKGAEALLEIKKTRPSAKVIVMTAFSSIENAVEIIKKGASDYIVKPFKIDQLLTIVRREIEEAGFEKDTVNIDLDRLFNCLSNPIRRNIIKFLHRSKEMRFMELNRELKMDDHTKLVFHLKILKEAGISTQDKSKNYMLTHEGMRVFQSLTLIENYLVP</sequence>
<name>A0ABR5SDK7_9BACT</name>
<dbReference type="PROSITE" id="PS50110">
    <property type="entry name" value="RESPONSE_REGULATORY"/>
    <property type="match status" value="1"/>
</dbReference>
<dbReference type="CDD" id="cd00090">
    <property type="entry name" value="HTH_ARSR"/>
    <property type="match status" value="1"/>
</dbReference>
<dbReference type="InterPro" id="IPR001845">
    <property type="entry name" value="HTH_ArsR_DNA-bd_dom"/>
</dbReference>
<proteinExistence type="predicted"/>
<evidence type="ECO:0000256" key="3">
    <source>
        <dbReference type="PROSITE-ProRule" id="PRU00169"/>
    </source>
</evidence>
<feature type="domain" description="Response regulatory" evidence="4">
    <location>
        <begin position="32"/>
        <end position="146"/>
    </location>
</feature>